<organism evidence="1 2">
    <name type="scientific">Enterobacter asburiae</name>
    <dbReference type="NCBI Taxonomy" id="61645"/>
    <lineage>
        <taxon>Bacteria</taxon>
        <taxon>Pseudomonadati</taxon>
        <taxon>Pseudomonadota</taxon>
        <taxon>Gammaproteobacteria</taxon>
        <taxon>Enterobacterales</taxon>
        <taxon>Enterobacteriaceae</taxon>
        <taxon>Enterobacter</taxon>
        <taxon>Enterobacter cloacae complex</taxon>
    </lineage>
</organism>
<dbReference type="Proteomes" id="UP000255163">
    <property type="component" value="Unassembled WGS sequence"/>
</dbReference>
<gene>
    <name evidence="1" type="ORF">NCTC12123_01638</name>
</gene>
<evidence type="ECO:0000313" key="1">
    <source>
        <dbReference type="EMBL" id="STD19997.1"/>
    </source>
</evidence>
<dbReference type="RefSeq" id="WP_232248375.1">
    <property type="nucleotide sequence ID" value="NZ_CP011863.1"/>
</dbReference>
<evidence type="ECO:0008006" key="3">
    <source>
        <dbReference type="Google" id="ProtNLM"/>
    </source>
</evidence>
<sequence>MKAITDIGQAVIRASGKEIFLNPSFLAMSRIGTPEQIVDAFVKVHAGHYPKHRIADPQILKAANARCFADMAAAAASVVKHCSEGDIAEIIGSYSVTTAGRLLFKPGSLPVEDVIQLARHLILHGVMGDQPPEEFESKKGEYSDKFDVRSFVYTAVAHLGMSESDAWNMTMTSFRAAMNAKFPQKDKGKVPTQERYDEVMDWAEQMLAMDAQRHGPHSNLRNETISPASVGLFCIRNKPTALHTRTL</sequence>
<proteinExistence type="predicted"/>
<evidence type="ECO:0000313" key="2">
    <source>
        <dbReference type="Proteomes" id="UP000255163"/>
    </source>
</evidence>
<reference evidence="1 2" key="1">
    <citation type="submission" date="2018-06" db="EMBL/GenBank/DDBJ databases">
        <authorList>
            <consortium name="Pathogen Informatics"/>
            <person name="Doyle S."/>
        </authorList>
    </citation>
    <scope>NUCLEOTIDE SEQUENCE [LARGE SCALE GENOMIC DNA]</scope>
    <source>
        <strain evidence="1 2">NCTC12123</strain>
    </source>
</reference>
<dbReference type="Pfam" id="PF19759">
    <property type="entry name" value="DUF6246"/>
    <property type="match status" value="1"/>
</dbReference>
<protein>
    <recommendedName>
        <fullName evidence="3">Gp17</fullName>
    </recommendedName>
</protein>
<dbReference type="AlphaFoldDB" id="A0A376F8K0"/>
<dbReference type="InterPro" id="IPR046213">
    <property type="entry name" value="DUF6246"/>
</dbReference>
<accession>A0A376F8K0</accession>
<dbReference type="EMBL" id="UFYI01000007">
    <property type="protein sequence ID" value="STD19997.1"/>
    <property type="molecule type" value="Genomic_DNA"/>
</dbReference>
<name>A0A376F8K0_ENTAS</name>